<reference evidence="2" key="1">
    <citation type="submission" date="2018-09" db="EMBL/GenBank/DDBJ databases">
        <title>Chryseolinea sp. KIS68-18 isolated from soil.</title>
        <authorList>
            <person name="Weon H.-Y."/>
            <person name="Kwon S.-W."/>
            <person name="Lee S.A."/>
        </authorList>
    </citation>
    <scope>NUCLEOTIDE SEQUENCE [LARGE SCALE GENOMIC DNA]</scope>
    <source>
        <strain evidence="2">KIS68-18</strain>
    </source>
</reference>
<keyword evidence="2" id="KW-1185">Reference proteome</keyword>
<accession>A0A385SEK7</accession>
<dbReference type="RefSeq" id="WP_119753447.1">
    <property type="nucleotide sequence ID" value="NZ_CP032382.1"/>
</dbReference>
<dbReference type="OrthoDB" id="1338972at2"/>
<evidence type="ECO:0000313" key="2">
    <source>
        <dbReference type="Proteomes" id="UP000266183"/>
    </source>
</evidence>
<dbReference type="KEGG" id="chk:D4L85_05905"/>
<dbReference type="AlphaFoldDB" id="A0A385SEK7"/>
<gene>
    <name evidence="1" type="ORF">D4L85_05905</name>
</gene>
<evidence type="ECO:0000313" key="1">
    <source>
        <dbReference type="EMBL" id="AYB30143.1"/>
    </source>
</evidence>
<sequence length="223" mass="24219">MKEAMMKAFTASEAIAWVTSKAPVFRDEIIKELKAFHDVAGKIIVYTGDTELTDLNVGKDVVIVDGDLAVAGLIQDGVKVDTSLLIVLGNVACQNFITLSSIFITGHLNVNNIVLGDSLGDCALKVGGDLSAKTMIEGGHWFEIAGRATVEYLFHSHGGVRDKNGILKPNLADSDLMEDFTENPASYPGFSYVEMIDDIQEEGTYDLPKTIKFIRQGGEIVYK</sequence>
<proteinExistence type="predicted"/>
<protein>
    <submittedName>
        <fullName evidence="1">Uncharacterized protein</fullName>
    </submittedName>
</protein>
<dbReference type="Proteomes" id="UP000266183">
    <property type="component" value="Chromosome"/>
</dbReference>
<name>A0A385SEK7_9BACT</name>
<organism evidence="1 2">
    <name type="scientific">Chryseolinea soli</name>
    <dbReference type="NCBI Taxonomy" id="2321403"/>
    <lineage>
        <taxon>Bacteria</taxon>
        <taxon>Pseudomonadati</taxon>
        <taxon>Bacteroidota</taxon>
        <taxon>Cytophagia</taxon>
        <taxon>Cytophagales</taxon>
        <taxon>Fulvivirgaceae</taxon>
        <taxon>Chryseolinea</taxon>
    </lineage>
</organism>
<dbReference type="EMBL" id="CP032382">
    <property type="protein sequence ID" value="AYB30143.1"/>
    <property type="molecule type" value="Genomic_DNA"/>
</dbReference>